<name>A0A9D9E200_9SPIO</name>
<reference evidence="1" key="1">
    <citation type="submission" date="2020-10" db="EMBL/GenBank/DDBJ databases">
        <authorList>
            <person name="Gilroy R."/>
        </authorList>
    </citation>
    <scope>NUCLEOTIDE SEQUENCE</scope>
    <source>
        <strain evidence="1">7293</strain>
    </source>
</reference>
<dbReference type="InterPro" id="IPR050155">
    <property type="entry name" value="HAD-like_hydrolase_sf"/>
</dbReference>
<dbReference type="Proteomes" id="UP000823615">
    <property type="component" value="Unassembled WGS sequence"/>
</dbReference>
<proteinExistence type="predicted"/>
<dbReference type="Gene3D" id="1.10.150.240">
    <property type="entry name" value="Putative phosphatase, domain 2"/>
    <property type="match status" value="1"/>
</dbReference>
<dbReference type="PANTHER" id="PTHR43434:SF20">
    <property type="entry name" value="5'-NUCLEOTIDASE"/>
    <property type="match status" value="1"/>
</dbReference>
<gene>
    <name evidence="1" type="ORF">IAA97_01280</name>
</gene>
<dbReference type="SUPFAM" id="SSF56784">
    <property type="entry name" value="HAD-like"/>
    <property type="match status" value="1"/>
</dbReference>
<comment type="caution">
    <text evidence="1">The sequence shown here is derived from an EMBL/GenBank/DDBJ whole genome shotgun (WGS) entry which is preliminary data.</text>
</comment>
<sequence>MNEALIFDFDGTLADSSEGIFHTALYTVRKLGVDREYSEEELRRFVGPPLRQCFVVAFGLDESLLDEAIEIYRKEYDEHGRYMMHLYPGMKETLISLKERGIKLGVATFKSEALVKICLEYLGIADLFDSIHGSSLSEDMTKGDIIKLALADLKSDKSDTLMIGDTISDQKGAEEAGIKFVAVTYGFGFKPGSDISCYKTVSSAFELMELATH</sequence>
<organism evidence="1 2">
    <name type="scientific">Candidatus Ornithospirochaeta stercoripullorum</name>
    <dbReference type="NCBI Taxonomy" id="2840899"/>
    <lineage>
        <taxon>Bacteria</taxon>
        <taxon>Pseudomonadati</taxon>
        <taxon>Spirochaetota</taxon>
        <taxon>Spirochaetia</taxon>
        <taxon>Spirochaetales</taxon>
        <taxon>Spirochaetaceae</taxon>
        <taxon>Spirochaetaceae incertae sedis</taxon>
        <taxon>Candidatus Ornithospirochaeta</taxon>
    </lineage>
</organism>
<dbReference type="AlphaFoldDB" id="A0A9D9E200"/>
<accession>A0A9D9E200</accession>
<dbReference type="GO" id="GO:0016787">
    <property type="term" value="F:hydrolase activity"/>
    <property type="evidence" value="ECO:0007669"/>
    <property type="project" value="UniProtKB-KW"/>
</dbReference>
<dbReference type="SFLD" id="SFLDG01129">
    <property type="entry name" value="C1.5:_HAD__Beta-PGM__Phosphata"/>
    <property type="match status" value="1"/>
</dbReference>
<reference evidence="1" key="2">
    <citation type="journal article" date="2021" name="PeerJ">
        <title>Extensive microbial diversity within the chicken gut microbiome revealed by metagenomics and culture.</title>
        <authorList>
            <person name="Gilroy R."/>
            <person name="Ravi A."/>
            <person name="Getino M."/>
            <person name="Pursley I."/>
            <person name="Horton D.L."/>
            <person name="Alikhan N.F."/>
            <person name="Baker D."/>
            <person name="Gharbi K."/>
            <person name="Hall N."/>
            <person name="Watson M."/>
            <person name="Adriaenssens E.M."/>
            <person name="Foster-Nyarko E."/>
            <person name="Jarju S."/>
            <person name="Secka A."/>
            <person name="Antonio M."/>
            <person name="Oren A."/>
            <person name="Chaudhuri R.R."/>
            <person name="La Ragione R."/>
            <person name="Hildebrand F."/>
            <person name="Pallen M.J."/>
        </authorList>
    </citation>
    <scope>NUCLEOTIDE SEQUENCE</scope>
    <source>
        <strain evidence="1">7293</strain>
    </source>
</reference>
<dbReference type="InterPro" id="IPR036412">
    <property type="entry name" value="HAD-like_sf"/>
</dbReference>
<dbReference type="GO" id="GO:0004713">
    <property type="term" value="F:protein tyrosine kinase activity"/>
    <property type="evidence" value="ECO:0007669"/>
    <property type="project" value="TreeGrafter"/>
</dbReference>
<dbReference type="InterPro" id="IPR041492">
    <property type="entry name" value="HAD_2"/>
</dbReference>
<dbReference type="PANTHER" id="PTHR43434">
    <property type="entry name" value="PHOSPHOGLYCOLATE PHOSPHATASE"/>
    <property type="match status" value="1"/>
</dbReference>
<dbReference type="Gene3D" id="3.40.50.1000">
    <property type="entry name" value="HAD superfamily/HAD-like"/>
    <property type="match status" value="1"/>
</dbReference>
<evidence type="ECO:0000313" key="1">
    <source>
        <dbReference type="EMBL" id="MBO8435599.1"/>
    </source>
</evidence>
<dbReference type="EMBL" id="JADIMT010000022">
    <property type="protein sequence ID" value="MBO8435599.1"/>
    <property type="molecule type" value="Genomic_DNA"/>
</dbReference>
<dbReference type="InterPro" id="IPR023198">
    <property type="entry name" value="PGP-like_dom2"/>
</dbReference>
<protein>
    <submittedName>
        <fullName evidence="1">HAD-IA family hydrolase</fullName>
    </submittedName>
</protein>
<dbReference type="NCBIfam" id="TIGR01549">
    <property type="entry name" value="HAD-SF-IA-v1"/>
    <property type="match status" value="1"/>
</dbReference>
<dbReference type="InterPro" id="IPR006439">
    <property type="entry name" value="HAD-SF_hydro_IA"/>
</dbReference>
<keyword evidence="1" id="KW-0378">Hydrolase</keyword>
<dbReference type="Pfam" id="PF13419">
    <property type="entry name" value="HAD_2"/>
    <property type="match status" value="1"/>
</dbReference>
<evidence type="ECO:0000313" key="2">
    <source>
        <dbReference type="Proteomes" id="UP000823615"/>
    </source>
</evidence>
<dbReference type="SFLD" id="SFLDS00003">
    <property type="entry name" value="Haloacid_Dehalogenase"/>
    <property type="match status" value="1"/>
</dbReference>
<dbReference type="GO" id="GO:0005829">
    <property type="term" value="C:cytosol"/>
    <property type="evidence" value="ECO:0007669"/>
    <property type="project" value="TreeGrafter"/>
</dbReference>
<dbReference type="InterPro" id="IPR023214">
    <property type="entry name" value="HAD_sf"/>
</dbReference>